<keyword evidence="2" id="KW-0238">DNA-binding</keyword>
<dbReference type="CDD" id="cd00090">
    <property type="entry name" value="HTH_ARSR"/>
    <property type="match status" value="1"/>
</dbReference>
<dbReference type="PRINTS" id="PR00778">
    <property type="entry name" value="HTHARSR"/>
</dbReference>
<keyword evidence="3" id="KW-0804">Transcription</keyword>
<dbReference type="PANTHER" id="PTHR33154:SF28">
    <property type="entry name" value="HTH-TYPE TRANSCRIPTIONAL REGULATOR YGAV-RELATED"/>
    <property type="match status" value="1"/>
</dbReference>
<dbReference type="PANTHER" id="PTHR33154">
    <property type="entry name" value="TRANSCRIPTIONAL REGULATOR, ARSR FAMILY"/>
    <property type="match status" value="1"/>
</dbReference>
<dbReference type="AlphaFoldDB" id="A0A645GT42"/>
<sequence>MEEKAKIIAELLKVLANENRLMIFCALMQRPMTVGEISKYVPSITQSALSQHLSILKAHSILDSNKTAQSITYFIADHRVEELIHVLKKYYCS</sequence>
<dbReference type="Pfam" id="PF01022">
    <property type="entry name" value="HTH_5"/>
    <property type="match status" value="1"/>
</dbReference>
<organism evidence="5">
    <name type="scientific">bioreactor metagenome</name>
    <dbReference type="NCBI Taxonomy" id="1076179"/>
    <lineage>
        <taxon>unclassified sequences</taxon>
        <taxon>metagenomes</taxon>
        <taxon>ecological metagenomes</taxon>
    </lineage>
</organism>
<keyword evidence="1" id="KW-0805">Transcription regulation</keyword>
<evidence type="ECO:0000259" key="4">
    <source>
        <dbReference type="PROSITE" id="PS50987"/>
    </source>
</evidence>
<reference evidence="5" key="1">
    <citation type="submission" date="2019-08" db="EMBL/GenBank/DDBJ databases">
        <authorList>
            <person name="Kucharzyk K."/>
            <person name="Murdoch R.W."/>
            <person name="Higgins S."/>
            <person name="Loffler F."/>
        </authorList>
    </citation>
    <scope>NUCLEOTIDE SEQUENCE</scope>
</reference>
<comment type="caution">
    <text evidence="5">The sequence shown here is derived from an EMBL/GenBank/DDBJ whole genome shotgun (WGS) entry which is preliminary data.</text>
</comment>
<evidence type="ECO:0000256" key="3">
    <source>
        <dbReference type="ARBA" id="ARBA00023163"/>
    </source>
</evidence>
<name>A0A645GT42_9ZZZZ</name>
<dbReference type="Gene3D" id="1.10.10.10">
    <property type="entry name" value="Winged helix-like DNA-binding domain superfamily/Winged helix DNA-binding domain"/>
    <property type="match status" value="1"/>
</dbReference>
<dbReference type="InterPro" id="IPR011991">
    <property type="entry name" value="ArsR-like_HTH"/>
</dbReference>
<dbReference type="SMART" id="SM00418">
    <property type="entry name" value="HTH_ARSR"/>
    <property type="match status" value="1"/>
</dbReference>
<dbReference type="InterPro" id="IPR036390">
    <property type="entry name" value="WH_DNA-bd_sf"/>
</dbReference>
<dbReference type="PROSITE" id="PS50987">
    <property type="entry name" value="HTH_ARSR_2"/>
    <property type="match status" value="1"/>
</dbReference>
<dbReference type="GO" id="GO:0003700">
    <property type="term" value="F:DNA-binding transcription factor activity"/>
    <property type="evidence" value="ECO:0007669"/>
    <property type="project" value="InterPro"/>
</dbReference>
<dbReference type="InterPro" id="IPR051081">
    <property type="entry name" value="HTH_MetalResp_TranReg"/>
</dbReference>
<dbReference type="EMBL" id="VSSQ01079672">
    <property type="protein sequence ID" value="MPN29122.1"/>
    <property type="molecule type" value="Genomic_DNA"/>
</dbReference>
<protein>
    <submittedName>
        <fullName evidence="5">Transcriptional activator HlyU</fullName>
    </submittedName>
</protein>
<proteinExistence type="predicted"/>
<dbReference type="InterPro" id="IPR001845">
    <property type="entry name" value="HTH_ArsR_DNA-bd_dom"/>
</dbReference>
<evidence type="ECO:0000256" key="1">
    <source>
        <dbReference type="ARBA" id="ARBA00023015"/>
    </source>
</evidence>
<accession>A0A645GT42</accession>
<dbReference type="SUPFAM" id="SSF46785">
    <property type="entry name" value="Winged helix' DNA-binding domain"/>
    <property type="match status" value="1"/>
</dbReference>
<dbReference type="GO" id="GO:0003677">
    <property type="term" value="F:DNA binding"/>
    <property type="evidence" value="ECO:0007669"/>
    <property type="project" value="UniProtKB-KW"/>
</dbReference>
<dbReference type="NCBIfam" id="NF033788">
    <property type="entry name" value="HTH_metalloreg"/>
    <property type="match status" value="1"/>
</dbReference>
<evidence type="ECO:0000256" key="2">
    <source>
        <dbReference type="ARBA" id="ARBA00023125"/>
    </source>
</evidence>
<feature type="domain" description="HTH arsR-type" evidence="4">
    <location>
        <begin position="1"/>
        <end position="93"/>
    </location>
</feature>
<dbReference type="InterPro" id="IPR036388">
    <property type="entry name" value="WH-like_DNA-bd_sf"/>
</dbReference>
<evidence type="ECO:0000313" key="5">
    <source>
        <dbReference type="EMBL" id="MPN29122.1"/>
    </source>
</evidence>
<gene>
    <name evidence="5" type="primary">hlyU_7</name>
    <name evidence="5" type="ORF">SDC9_176573</name>
</gene>